<dbReference type="GO" id="GO:0032993">
    <property type="term" value="C:protein-DNA complex"/>
    <property type="evidence" value="ECO:0007669"/>
    <property type="project" value="TreeGrafter"/>
</dbReference>
<dbReference type="Gene3D" id="6.10.250.690">
    <property type="match status" value="1"/>
</dbReference>
<dbReference type="EMBL" id="OCNJ01000003">
    <property type="protein sequence ID" value="SOD93377.1"/>
    <property type="molecule type" value="Genomic_DNA"/>
</dbReference>
<organism evidence="12 13">
    <name type="scientific">Caenispirillum bisanense</name>
    <dbReference type="NCBI Taxonomy" id="414052"/>
    <lineage>
        <taxon>Bacteria</taxon>
        <taxon>Pseudomonadati</taxon>
        <taxon>Pseudomonadota</taxon>
        <taxon>Alphaproteobacteria</taxon>
        <taxon>Rhodospirillales</taxon>
        <taxon>Novispirillaceae</taxon>
        <taxon>Caenispirillum</taxon>
    </lineage>
</organism>
<evidence type="ECO:0000256" key="3">
    <source>
        <dbReference type="ARBA" id="ARBA00022553"/>
    </source>
</evidence>
<evidence type="ECO:0000259" key="11">
    <source>
        <dbReference type="PROSITE" id="PS51755"/>
    </source>
</evidence>
<dbReference type="Gene3D" id="3.40.50.2300">
    <property type="match status" value="1"/>
</dbReference>
<dbReference type="InterPro" id="IPR036388">
    <property type="entry name" value="WH-like_DNA-bd_sf"/>
</dbReference>
<keyword evidence="4" id="KW-0902">Two-component regulatory system</keyword>
<feature type="domain" description="OmpR/PhoB-type" evidence="11">
    <location>
        <begin position="133"/>
        <end position="232"/>
    </location>
</feature>
<dbReference type="PROSITE" id="PS50110">
    <property type="entry name" value="RESPONSE_REGULATORY"/>
    <property type="match status" value="1"/>
</dbReference>
<dbReference type="InterPro" id="IPR039420">
    <property type="entry name" value="WalR-like"/>
</dbReference>
<evidence type="ECO:0000259" key="10">
    <source>
        <dbReference type="PROSITE" id="PS50110"/>
    </source>
</evidence>
<sequence length="234" mass="26037">MTRAETAKILVVDDEAQIRKFLRISLTAHGYEVVEAPRGEDAVRKAATEQPDLVVLDLGLPDMDGQSVIRAVREWSEVPILVLSVRAGEMDKVEALESGANDYVTKPFGVAELIARVRVLLRTRPAAAGPADATAFESGPLRIDFPGRRVWADGVEVKLTRKEFDLLRLLARNAGKVLTHDLLLREVWGQAYVKETQYLRVHIGHLRQKLGDDPNAPRFVWTEPGVGYRLIVQG</sequence>
<evidence type="ECO:0000256" key="2">
    <source>
        <dbReference type="ARBA" id="ARBA00022490"/>
    </source>
</evidence>
<evidence type="ECO:0000256" key="5">
    <source>
        <dbReference type="ARBA" id="ARBA00023015"/>
    </source>
</evidence>
<dbReference type="PROSITE" id="PS51755">
    <property type="entry name" value="OMPR_PHOB"/>
    <property type="match status" value="1"/>
</dbReference>
<keyword evidence="6 9" id="KW-0238">DNA-binding</keyword>
<dbReference type="Pfam" id="PF00486">
    <property type="entry name" value="Trans_reg_C"/>
    <property type="match status" value="1"/>
</dbReference>
<protein>
    <submittedName>
        <fullName evidence="12">Two-component system, OmpR family, KDP operon response regulator KdpE</fullName>
    </submittedName>
</protein>
<dbReference type="SMART" id="SM00862">
    <property type="entry name" value="Trans_reg_C"/>
    <property type="match status" value="1"/>
</dbReference>
<evidence type="ECO:0000256" key="9">
    <source>
        <dbReference type="PROSITE-ProRule" id="PRU01091"/>
    </source>
</evidence>
<comment type="subcellular location">
    <subcellularLocation>
        <location evidence="1">Cytoplasm</location>
    </subcellularLocation>
</comment>
<dbReference type="GO" id="GO:0000987">
    <property type="term" value="F:cis-regulatory region sequence-specific DNA binding"/>
    <property type="evidence" value="ECO:0007669"/>
    <property type="project" value="UniProtKB-ARBA"/>
</dbReference>
<proteinExistence type="predicted"/>
<dbReference type="FunFam" id="3.40.50.2300:FF:000021">
    <property type="entry name" value="Two-component system response regulator KdpE"/>
    <property type="match status" value="1"/>
</dbReference>
<dbReference type="CDD" id="cd17620">
    <property type="entry name" value="REC_OmpR_KdpE-like"/>
    <property type="match status" value="1"/>
</dbReference>
<gene>
    <name evidence="12" type="ORF">SAMN05421508_10349</name>
</gene>
<dbReference type="SMART" id="SM00448">
    <property type="entry name" value="REC"/>
    <property type="match status" value="1"/>
</dbReference>
<evidence type="ECO:0000256" key="8">
    <source>
        <dbReference type="PROSITE-ProRule" id="PRU00169"/>
    </source>
</evidence>
<dbReference type="Gene3D" id="1.10.10.10">
    <property type="entry name" value="Winged helix-like DNA-binding domain superfamily/Winged helix DNA-binding domain"/>
    <property type="match status" value="1"/>
</dbReference>
<dbReference type="GO" id="GO:0000156">
    <property type="term" value="F:phosphorelay response regulator activity"/>
    <property type="evidence" value="ECO:0007669"/>
    <property type="project" value="TreeGrafter"/>
</dbReference>
<evidence type="ECO:0000313" key="12">
    <source>
        <dbReference type="EMBL" id="SOD93377.1"/>
    </source>
</evidence>
<dbReference type="AlphaFoldDB" id="A0A286GCY4"/>
<dbReference type="GO" id="GO:0042802">
    <property type="term" value="F:identical protein binding"/>
    <property type="evidence" value="ECO:0007669"/>
    <property type="project" value="UniProtKB-ARBA"/>
</dbReference>
<dbReference type="OrthoDB" id="9802426at2"/>
<keyword evidence="3 8" id="KW-0597">Phosphoprotein</keyword>
<reference evidence="12 13" key="1">
    <citation type="submission" date="2017-09" db="EMBL/GenBank/DDBJ databases">
        <authorList>
            <person name="Ehlers B."/>
            <person name="Leendertz F.H."/>
        </authorList>
    </citation>
    <scope>NUCLEOTIDE SEQUENCE [LARGE SCALE GENOMIC DNA]</scope>
    <source>
        <strain evidence="12 13">USBA 140</strain>
    </source>
</reference>
<dbReference type="Proteomes" id="UP000219621">
    <property type="component" value="Unassembled WGS sequence"/>
</dbReference>
<dbReference type="RefSeq" id="WP_097278424.1">
    <property type="nucleotide sequence ID" value="NZ_OCNJ01000003.1"/>
</dbReference>
<keyword evidence="13" id="KW-1185">Reference proteome</keyword>
<feature type="modified residue" description="4-aspartylphosphate" evidence="8">
    <location>
        <position position="57"/>
    </location>
</feature>
<feature type="domain" description="Response regulatory" evidence="10">
    <location>
        <begin position="8"/>
        <end position="121"/>
    </location>
</feature>
<evidence type="ECO:0000256" key="6">
    <source>
        <dbReference type="ARBA" id="ARBA00023125"/>
    </source>
</evidence>
<accession>A0A286GCY4</accession>
<dbReference type="PANTHER" id="PTHR48111">
    <property type="entry name" value="REGULATOR OF RPOS"/>
    <property type="match status" value="1"/>
</dbReference>
<dbReference type="InterPro" id="IPR011006">
    <property type="entry name" value="CheY-like_superfamily"/>
</dbReference>
<keyword evidence="7" id="KW-0804">Transcription</keyword>
<dbReference type="PANTHER" id="PTHR48111:SF50">
    <property type="entry name" value="KDP OPERON TRANSCRIPTIONAL REGULATORY PROTEIN KDPE"/>
    <property type="match status" value="1"/>
</dbReference>
<dbReference type="SUPFAM" id="SSF52172">
    <property type="entry name" value="CheY-like"/>
    <property type="match status" value="1"/>
</dbReference>
<dbReference type="GO" id="GO:0045893">
    <property type="term" value="P:positive regulation of DNA-templated transcription"/>
    <property type="evidence" value="ECO:0007669"/>
    <property type="project" value="UniProtKB-ARBA"/>
</dbReference>
<dbReference type="Pfam" id="PF00072">
    <property type="entry name" value="Response_reg"/>
    <property type="match status" value="1"/>
</dbReference>
<evidence type="ECO:0000313" key="13">
    <source>
        <dbReference type="Proteomes" id="UP000219621"/>
    </source>
</evidence>
<dbReference type="GO" id="GO:0005829">
    <property type="term" value="C:cytosol"/>
    <property type="evidence" value="ECO:0007669"/>
    <property type="project" value="TreeGrafter"/>
</dbReference>
<keyword evidence="2" id="KW-0963">Cytoplasm</keyword>
<feature type="DNA-binding region" description="OmpR/PhoB-type" evidence="9">
    <location>
        <begin position="133"/>
        <end position="232"/>
    </location>
</feature>
<name>A0A286GCY4_9PROT</name>
<evidence type="ECO:0000256" key="4">
    <source>
        <dbReference type="ARBA" id="ARBA00023012"/>
    </source>
</evidence>
<evidence type="ECO:0000256" key="7">
    <source>
        <dbReference type="ARBA" id="ARBA00023163"/>
    </source>
</evidence>
<evidence type="ECO:0000256" key="1">
    <source>
        <dbReference type="ARBA" id="ARBA00004496"/>
    </source>
</evidence>
<dbReference type="InterPro" id="IPR001789">
    <property type="entry name" value="Sig_transdc_resp-reg_receiver"/>
</dbReference>
<dbReference type="CDD" id="cd00383">
    <property type="entry name" value="trans_reg_C"/>
    <property type="match status" value="1"/>
</dbReference>
<keyword evidence="5" id="KW-0805">Transcription regulation</keyword>
<dbReference type="InterPro" id="IPR001867">
    <property type="entry name" value="OmpR/PhoB-type_DNA-bd"/>
</dbReference>